<dbReference type="GO" id="GO:0005886">
    <property type="term" value="C:plasma membrane"/>
    <property type="evidence" value="ECO:0007669"/>
    <property type="project" value="UniProtKB-SubCell"/>
</dbReference>
<dbReference type="OrthoDB" id="2968361at2"/>
<comment type="caution">
    <text evidence="12">The sequence shown here is derived from an EMBL/GenBank/DDBJ whole genome shotgun (WGS) entry which is preliminary data.</text>
</comment>
<evidence type="ECO:0000256" key="5">
    <source>
        <dbReference type="ARBA" id="ARBA00022475"/>
    </source>
</evidence>
<keyword evidence="7" id="KW-1005">Bacterial flagellum biogenesis</keyword>
<keyword evidence="13" id="KW-1185">Reference proteome</keyword>
<dbReference type="GO" id="GO:0044781">
    <property type="term" value="P:bacterial-type flagellum organization"/>
    <property type="evidence" value="ECO:0007669"/>
    <property type="project" value="UniProtKB-KW"/>
</dbReference>
<dbReference type="GO" id="GO:0015031">
    <property type="term" value="P:protein transport"/>
    <property type="evidence" value="ECO:0007669"/>
    <property type="project" value="UniProtKB-KW"/>
</dbReference>
<keyword evidence="5" id="KW-1003">Cell membrane</keyword>
<keyword evidence="10" id="KW-1006">Bacterial flagellum protein export</keyword>
<dbReference type="GO" id="GO:0071973">
    <property type="term" value="P:bacterial-type flagellum-dependent cell motility"/>
    <property type="evidence" value="ECO:0007669"/>
    <property type="project" value="InterPro"/>
</dbReference>
<dbReference type="Pfam" id="PF02050">
    <property type="entry name" value="FliJ"/>
    <property type="match status" value="1"/>
</dbReference>
<evidence type="ECO:0000256" key="6">
    <source>
        <dbReference type="ARBA" id="ARBA00022500"/>
    </source>
</evidence>
<feature type="coiled-coil region" evidence="11">
    <location>
        <begin position="87"/>
        <end position="140"/>
    </location>
</feature>
<evidence type="ECO:0000256" key="8">
    <source>
        <dbReference type="ARBA" id="ARBA00022927"/>
    </source>
</evidence>
<sequence>MAGTMTLTKVLHVRENEKKVAQKDYALSMEKFETLATELYNLLKKKEEAETLYENYIQSTTPIEKMRQLIDYQEKLTEQILLVQFQVQLAREDMEQKQSRLTEAHVEVKKYEKVIEIRKKEEIEEQVRKEKAFMDELSINQFLSHKNG</sequence>
<evidence type="ECO:0000256" key="3">
    <source>
        <dbReference type="ARBA" id="ARBA00020392"/>
    </source>
</evidence>
<protein>
    <recommendedName>
        <fullName evidence="3">Flagellar FliJ protein</fullName>
    </recommendedName>
</protein>
<keyword evidence="12" id="KW-0282">Flagellum</keyword>
<dbReference type="NCBIfam" id="TIGR02473">
    <property type="entry name" value="flagell_FliJ"/>
    <property type="match status" value="1"/>
</dbReference>
<reference evidence="12 13" key="1">
    <citation type="submission" date="2018-10" db="EMBL/GenBank/DDBJ databases">
        <title>Oceanobacillus sp. YLB-02 draft genome.</title>
        <authorList>
            <person name="Yu L."/>
        </authorList>
    </citation>
    <scope>NUCLEOTIDE SEQUENCE [LARGE SCALE GENOMIC DNA]</scope>
    <source>
        <strain evidence="12 13">YLB-02</strain>
    </source>
</reference>
<organism evidence="12 13">
    <name type="scientific">Oceanobacillus piezotolerans</name>
    <dbReference type="NCBI Taxonomy" id="2448030"/>
    <lineage>
        <taxon>Bacteria</taxon>
        <taxon>Bacillati</taxon>
        <taxon>Bacillota</taxon>
        <taxon>Bacilli</taxon>
        <taxon>Bacillales</taxon>
        <taxon>Bacillaceae</taxon>
        <taxon>Oceanobacillus</taxon>
    </lineage>
</organism>
<dbReference type="EMBL" id="RCHR01000003">
    <property type="protein sequence ID" value="RLL45317.1"/>
    <property type="molecule type" value="Genomic_DNA"/>
</dbReference>
<keyword evidence="12" id="KW-0969">Cilium</keyword>
<accession>A0A498D932</accession>
<keyword evidence="8" id="KW-0653">Protein transport</keyword>
<evidence type="ECO:0000256" key="2">
    <source>
        <dbReference type="ARBA" id="ARBA00010004"/>
    </source>
</evidence>
<keyword evidence="9" id="KW-0472">Membrane</keyword>
<evidence type="ECO:0000256" key="10">
    <source>
        <dbReference type="ARBA" id="ARBA00023225"/>
    </source>
</evidence>
<evidence type="ECO:0000313" key="13">
    <source>
        <dbReference type="Proteomes" id="UP000270219"/>
    </source>
</evidence>
<name>A0A498D932_9BACI</name>
<gene>
    <name evidence="12" type="primary">fliJ</name>
    <name evidence="12" type="ORF">D8M04_10710</name>
</gene>
<evidence type="ECO:0000256" key="11">
    <source>
        <dbReference type="SAM" id="Coils"/>
    </source>
</evidence>
<keyword evidence="11" id="KW-0175">Coiled coil</keyword>
<proteinExistence type="inferred from homology"/>
<comment type="similarity">
    <text evidence="2">Belongs to the FliJ family.</text>
</comment>
<dbReference type="GO" id="GO:0009288">
    <property type="term" value="C:bacterial-type flagellum"/>
    <property type="evidence" value="ECO:0007669"/>
    <property type="project" value="InterPro"/>
</dbReference>
<dbReference type="InterPro" id="IPR012823">
    <property type="entry name" value="Flagell_FliJ"/>
</dbReference>
<evidence type="ECO:0000256" key="7">
    <source>
        <dbReference type="ARBA" id="ARBA00022795"/>
    </source>
</evidence>
<evidence type="ECO:0000256" key="9">
    <source>
        <dbReference type="ARBA" id="ARBA00023136"/>
    </source>
</evidence>
<dbReference type="AlphaFoldDB" id="A0A498D932"/>
<keyword evidence="4" id="KW-0813">Transport</keyword>
<comment type="subcellular location">
    <subcellularLocation>
        <location evidence="1">Cell membrane</location>
        <topology evidence="1">Peripheral membrane protein</topology>
        <orientation evidence="1">Cytoplasmic side</orientation>
    </subcellularLocation>
</comment>
<keyword evidence="12" id="KW-0966">Cell projection</keyword>
<keyword evidence="6" id="KW-0145">Chemotaxis</keyword>
<evidence type="ECO:0000313" key="12">
    <source>
        <dbReference type="EMBL" id="RLL45317.1"/>
    </source>
</evidence>
<dbReference type="RefSeq" id="WP_121522903.1">
    <property type="nucleotide sequence ID" value="NZ_RCHR01000003.1"/>
</dbReference>
<evidence type="ECO:0000256" key="4">
    <source>
        <dbReference type="ARBA" id="ARBA00022448"/>
    </source>
</evidence>
<dbReference type="Gene3D" id="1.10.287.1700">
    <property type="match status" value="1"/>
</dbReference>
<dbReference type="InterPro" id="IPR053716">
    <property type="entry name" value="Flag_assembly_chemotaxis_eff"/>
</dbReference>
<dbReference type="Proteomes" id="UP000270219">
    <property type="component" value="Unassembled WGS sequence"/>
</dbReference>
<evidence type="ECO:0000256" key="1">
    <source>
        <dbReference type="ARBA" id="ARBA00004413"/>
    </source>
</evidence>
<dbReference type="GO" id="GO:0006935">
    <property type="term" value="P:chemotaxis"/>
    <property type="evidence" value="ECO:0007669"/>
    <property type="project" value="UniProtKB-KW"/>
</dbReference>